<evidence type="ECO:0000313" key="2">
    <source>
        <dbReference type="EMBL" id="MEB3967132.1"/>
    </source>
</evidence>
<dbReference type="Gene3D" id="2.130.10.10">
    <property type="entry name" value="YVTN repeat-like/Quinoprotein amine dehydrogenase"/>
    <property type="match status" value="1"/>
</dbReference>
<keyword evidence="3" id="KW-1185">Reference proteome</keyword>
<dbReference type="RefSeq" id="WP_324777099.1">
    <property type="nucleotide sequence ID" value="NZ_BAAATS010000016.1"/>
</dbReference>
<evidence type="ECO:0000313" key="3">
    <source>
        <dbReference type="Proteomes" id="UP001352223"/>
    </source>
</evidence>
<dbReference type="InterPro" id="IPR011048">
    <property type="entry name" value="Haem_d1_sf"/>
</dbReference>
<accession>A0ABU6CR17</accession>
<feature type="region of interest" description="Disordered" evidence="1">
    <location>
        <begin position="1"/>
        <end position="20"/>
    </location>
</feature>
<organism evidence="2 3">
    <name type="scientific">Streptomyces kunmingensis</name>
    <dbReference type="NCBI Taxonomy" id="68225"/>
    <lineage>
        <taxon>Bacteria</taxon>
        <taxon>Bacillati</taxon>
        <taxon>Actinomycetota</taxon>
        <taxon>Actinomycetes</taxon>
        <taxon>Kitasatosporales</taxon>
        <taxon>Streptomycetaceae</taxon>
        <taxon>Streptomyces</taxon>
    </lineage>
</organism>
<gene>
    <name evidence="2" type="ORF">OKJ48_43895</name>
</gene>
<dbReference type="InterPro" id="IPR015943">
    <property type="entry name" value="WD40/YVTN_repeat-like_dom_sf"/>
</dbReference>
<protein>
    <submittedName>
        <fullName evidence="2">Uncharacterized protein</fullName>
    </submittedName>
</protein>
<sequence length="57" mass="6121">MNSCRGFRGSAVSPGGRRGWITNEEADTVSVIDPTVPKVRTTLRTGHEPEGIAISPR</sequence>
<reference evidence="2 3" key="1">
    <citation type="submission" date="2022-10" db="EMBL/GenBank/DDBJ databases">
        <authorList>
            <person name="Xie J."/>
            <person name="Shen N."/>
        </authorList>
    </citation>
    <scope>NUCLEOTIDE SEQUENCE [LARGE SCALE GENOMIC DNA]</scope>
    <source>
        <strain evidence="2 3">DSM 41681</strain>
    </source>
</reference>
<dbReference type="SUPFAM" id="SSF51004">
    <property type="entry name" value="C-terminal (heme d1) domain of cytochrome cd1-nitrite reductase"/>
    <property type="match status" value="1"/>
</dbReference>
<dbReference type="Proteomes" id="UP001352223">
    <property type="component" value="Unassembled WGS sequence"/>
</dbReference>
<dbReference type="InterPro" id="IPR011964">
    <property type="entry name" value="YVTN_b-propeller_repeat"/>
</dbReference>
<dbReference type="EMBL" id="JAOZYB010000376">
    <property type="protein sequence ID" value="MEB3967132.1"/>
    <property type="molecule type" value="Genomic_DNA"/>
</dbReference>
<comment type="caution">
    <text evidence="2">The sequence shown here is derived from an EMBL/GenBank/DDBJ whole genome shotgun (WGS) entry which is preliminary data.</text>
</comment>
<name>A0ABU6CR17_9ACTN</name>
<proteinExistence type="predicted"/>
<evidence type="ECO:0000256" key="1">
    <source>
        <dbReference type="SAM" id="MobiDB-lite"/>
    </source>
</evidence>
<dbReference type="NCBIfam" id="TIGR02276">
    <property type="entry name" value="beta_rpt_yvtn"/>
    <property type="match status" value="1"/>
</dbReference>